<organism evidence="2 3">
    <name type="scientific">Glonium stellatum</name>
    <dbReference type="NCBI Taxonomy" id="574774"/>
    <lineage>
        <taxon>Eukaryota</taxon>
        <taxon>Fungi</taxon>
        <taxon>Dikarya</taxon>
        <taxon>Ascomycota</taxon>
        <taxon>Pezizomycotina</taxon>
        <taxon>Dothideomycetes</taxon>
        <taxon>Pleosporomycetidae</taxon>
        <taxon>Gloniales</taxon>
        <taxon>Gloniaceae</taxon>
        <taxon>Glonium</taxon>
    </lineage>
</organism>
<keyword evidence="3" id="KW-1185">Reference proteome</keyword>
<keyword evidence="1" id="KW-0732">Signal</keyword>
<evidence type="ECO:0000313" key="2">
    <source>
        <dbReference type="EMBL" id="OCL10173.1"/>
    </source>
</evidence>
<dbReference type="Proteomes" id="UP000250140">
    <property type="component" value="Unassembled WGS sequence"/>
</dbReference>
<dbReference type="EMBL" id="KV749298">
    <property type="protein sequence ID" value="OCL10173.1"/>
    <property type="molecule type" value="Genomic_DNA"/>
</dbReference>
<proteinExistence type="predicted"/>
<evidence type="ECO:0000313" key="3">
    <source>
        <dbReference type="Proteomes" id="UP000250140"/>
    </source>
</evidence>
<feature type="chain" id="PRO_5034254268" evidence="1">
    <location>
        <begin position="23"/>
        <end position="358"/>
    </location>
</feature>
<reference evidence="2 3" key="1">
    <citation type="journal article" date="2016" name="Nat. Commun.">
        <title>Ectomycorrhizal ecology is imprinted in the genome of the dominant symbiotic fungus Cenococcum geophilum.</title>
        <authorList>
            <consortium name="DOE Joint Genome Institute"/>
            <person name="Peter M."/>
            <person name="Kohler A."/>
            <person name="Ohm R.A."/>
            <person name="Kuo A."/>
            <person name="Krutzmann J."/>
            <person name="Morin E."/>
            <person name="Arend M."/>
            <person name="Barry K.W."/>
            <person name="Binder M."/>
            <person name="Choi C."/>
            <person name="Clum A."/>
            <person name="Copeland A."/>
            <person name="Grisel N."/>
            <person name="Haridas S."/>
            <person name="Kipfer T."/>
            <person name="LaButti K."/>
            <person name="Lindquist E."/>
            <person name="Lipzen A."/>
            <person name="Maire R."/>
            <person name="Meier B."/>
            <person name="Mihaltcheva S."/>
            <person name="Molinier V."/>
            <person name="Murat C."/>
            <person name="Poggeler S."/>
            <person name="Quandt C.A."/>
            <person name="Sperisen C."/>
            <person name="Tritt A."/>
            <person name="Tisserant E."/>
            <person name="Crous P.W."/>
            <person name="Henrissat B."/>
            <person name="Nehls U."/>
            <person name="Egli S."/>
            <person name="Spatafora J.W."/>
            <person name="Grigoriev I.V."/>
            <person name="Martin F.M."/>
        </authorList>
    </citation>
    <scope>NUCLEOTIDE SEQUENCE [LARGE SCALE GENOMIC DNA]</scope>
    <source>
        <strain evidence="2 3">CBS 207.34</strain>
    </source>
</reference>
<dbReference type="AlphaFoldDB" id="A0A8E2JUP3"/>
<evidence type="ECO:0000256" key="1">
    <source>
        <dbReference type="SAM" id="SignalP"/>
    </source>
</evidence>
<dbReference type="OrthoDB" id="5293813at2759"/>
<gene>
    <name evidence="2" type="ORF">AOQ84DRAFT_353672</name>
</gene>
<protein>
    <submittedName>
        <fullName evidence="2">Late sexual development protein</fullName>
    </submittedName>
</protein>
<feature type="signal peptide" evidence="1">
    <location>
        <begin position="1"/>
        <end position="22"/>
    </location>
</feature>
<sequence length="358" mass="37765">MRSIISLAAVAGLSLTSTIVSAAPVAKRDYGSVFPLTDGFPNPSASQLQDIENRAFGTLSNAPPPGTISTDGLTNLKLIALNELFEVAFFTELVANLTNKVPGYDLGYGHDFVLQSLEAVVAQEELHTLNANGALKHFNAAPILPCKYNFPVTKFQDAITLASTFTDVVLGTLQDVIQIFAKNGDDGLARGVASVIGQEGEQEGFYHVLQNKRPSTLPFLTTGVRDFAFTAIQSFVVPGSCPNINTIPLKTFQPLNVLGTPSAASTSIQFSFSASHAGTSDWSKLSLVYINQQNLPVVEALQSVSVSGDVVTFTANFPYAQFEMNGLTIAAVTNGAGPFATADAVAQAAVFGPGLIEI</sequence>
<accession>A0A8E2JUP3</accession>
<name>A0A8E2JUP3_9PEZI</name>